<reference evidence="1 2" key="1">
    <citation type="submission" date="2018-11" db="EMBL/GenBank/DDBJ databases">
        <title>Genomic Encyclopedia of Type Strains, Phase IV (KMG-IV): sequencing the most valuable type-strain genomes for metagenomic binning, comparative biology and taxonomic classification.</title>
        <authorList>
            <person name="Goeker M."/>
        </authorList>
    </citation>
    <scope>NUCLEOTIDE SEQUENCE [LARGE SCALE GENOMIC DNA]</scope>
    <source>
        <strain evidence="1 2">DSM 18090</strain>
    </source>
</reference>
<dbReference type="OrthoDB" id="2716410at2"/>
<dbReference type="EMBL" id="RKRF01000008">
    <property type="protein sequence ID" value="RPF54285.1"/>
    <property type="molecule type" value="Genomic_DNA"/>
</dbReference>
<evidence type="ECO:0000313" key="2">
    <source>
        <dbReference type="Proteomes" id="UP000276443"/>
    </source>
</evidence>
<gene>
    <name evidence="1" type="ORF">EDC24_1482</name>
</gene>
<dbReference type="RefSeq" id="WP_124221155.1">
    <property type="nucleotide sequence ID" value="NZ_RKRF01000008.1"/>
</dbReference>
<organism evidence="1 2">
    <name type="scientific">Aquisalibacillus elongatus</name>
    <dbReference type="NCBI Taxonomy" id="485577"/>
    <lineage>
        <taxon>Bacteria</taxon>
        <taxon>Bacillati</taxon>
        <taxon>Bacillota</taxon>
        <taxon>Bacilli</taxon>
        <taxon>Bacillales</taxon>
        <taxon>Bacillaceae</taxon>
        <taxon>Aquisalibacillus</taxon>
    </lineage>
</organism>
<evidence type="ECO:0000313" key="1">
    <source>
        <dbReference type="EMBL" id="RPF54285.1"/>
    </source>
</evidence>
<keyword evidence="2" id="KW-1185">Reference proteome</keyword>
<accession>A0A3N5C7F7</accession>
<name>A0A3N5C7F7_9BACI</name>
<protein>
    <submittedName>
        <fullName evidence="1">Uncharacterized protein</fullName>
    </submittedName>
</protein>
<dbReference type="Proteomes" id="UP000276443">
    <property type="component" value="Unassembled WGS sequence"/>
</dbReference>
<sequence>MSPIIVGDRRKITSNNEMIVDDSDFKDQNEVYYLPTERVVENLANHNVYVYHDLSLYAPFQKMKHYIKEETSLKGVFRMRRLLNHVDDPQFVIGADLFELESLFGKPEKIYLKSTQNHSIVSVRYVDGTMAHVDYTFQTKDYLSIEWSGLKYILEFDQHDMSPFDEHNYFESFQIDVDHLLNEAYPLERLTNYISRLDLAELGVNGS</sequence>
<dbReference type="AlphaFoldDB" id="A0A3N5C7F7"/>
<proteinExistence type="predicted"/>
<comment type="caution">
    <text evidence="1">The sequence shown here is derived from an EMBL/GenBank/DDBJ whole genome shotgun (WGS) entry which is preliminary data.</text>
</comment>